<evidence type="ECO:0000313" key="5">
    <source>
        <dbReference type="Proteomes" id="UP000006718"/>
    </source>
</evidence>
<evidence type="ECO:0000313" key="4">
    <source>
        <dbReference type="Ensembl" id="ENSMMUP00000063700.1"/>
    </source>
</evidence>
<dbReference type="PRINTS" id="PR02045">
    <property type="entry name" value="F138DOMAIN"/>
</dbReference>
<feature type="signal peptide" evidence="3">
    <location>
        <begin position="1"/>
        <end position="19"/>
    </location>
</feature>
<protein>
    <submittedName>
        <fullName evidence="4">Uncharacterized protein</fullName>
    </submittedName>
</protein>
<feature type="transmembrane region" description="Helical" evidence="2">
    <location>
        <begin position="66"/>
        <end position="90"/>
    </location>
</feature>
<keyword evidence="3" id="KW-0732">Signal</keyword>
<feature type="chain" id="PRO_5023920594" evidence="3">
    <location>
        <begin position="20"/>
        <end position="201"/>
    </location>
</feature>
<dbReference type="Bgee" id="ENSMMUG00000055167">
    <property type="expression patterns" value="Expressed in fibroblast and 9 other cell types or tissues"/>
</dbReference>
<dbReference type="PANTHER" id="PTHR12138">
    <property type="entry name" value="PRIMATE-EXPANDED PROTEIN FAMILY"/>
    <property type="match status" value="1"/>
</dbReference>
<accession>A0A5F7ZGE9</accession>
<dbReference type="Proteomes" id="UP000006718">
    <property type="component" value="Chromosome 9"/>
</dbReference>
<organism evidence="4 5">
    <name type="scientific">Macaca mulatta</name>
    <name type="common">Rhesus macaque</name>
    <dbReference type="NCBI Taxonomy" id="9544"/>
    <lineage>
        <taxon>Eukaryota</taxon>
        <taxon>Metazoa</taxon>
        <taxon>Chordata</taxon>
        <taxon>Craniata</taxon>
        <taxon>Vertebrata</taxon>
        <taxon>Euteleostomi</taxon>
        <taxon>Mammalia</taxon>
        <taxon>Eutheria</taxon>
        <taxon>Euarchontoglires</taxon>
        <taxon>Primates</taxon>
        <taxon>Haplorrhini</taxon>
        <taxon>Catarrhini</taxon>
        <taxon>Cercopithecidae</taxon>
        <taxon>Cercopithecinae</taxon>
        <taxon>Macaca</taxon>
    </lineage>
</organism>
<dbReference type="Ensembl" id="ENSMMUT00000090016.1">
    <property type="protein sequence ID" value="ENSMMUP00000063700.1"/>
    <property type="gene ID" value="ENSMMUG00000055167.1"/>
</dbReference>
<dbReference type="AlphaFoldDB" id="A0A5F7ZGE9"/>
<evidence type="ECO:0000256" key="3">
    <source>
        <dbReference type="SAM" id="SignalP"/>
    </source>
</evidence>
<reference evidence="5" key="1">
    <citation type="journal article" date="2007" name="Science">
        <title>Evolutionary and biomedical insights from the rhesus macaque genome.</title>
        <authorList>
            <person name="Gibbs R.A."/>
            <person name="Rogers J."/>
            <person name="Katze M.G."/>
            <person name="Bumgarner R."/>
            <person name="Weinstock G.M."/>
            <person name="Mardis E.R."/>
            <person name="Remington K.A."/>
            <person name="Strausberg R.L."/>
            <person name="Venter J.C."/>
            <person name="Wilson R.K."/>
            <person name="Batzer M.A."/>
            <person name="Bustamante C.D."/>
            <person name="Eichler E.E."/>
            <person name="Hahn M.W."/>
            <person name="Hardison R.C."/>
            <person name="Makova K.D."/>
            <person name="Miller W."/>
            <person name="Milosavljevic A."/>
            <person name="Palermo R.E."/>
            <person name="Siepel A."/>
            <person name="Sikela J.M."/>
            <person name="Attaway T."/>
            <person name="Bell S."/>
            <person name="Bernard K.E."/>
            <person name="Buhay C.J."/>
            <person name="Chandrabose M.N."/>
            <person name="Dao M."/>
            <person name="Davis C."/>
            <person name="Delehaunty K.D."/>
            <person name="Ding Y."/>
            <person name="Dinh H.H."/>
            <person name="Dugan-Rocha S."/>
            <person name="Fulton L.A."/>
            <person name="Gabisi R.A."/>
            <person name="Garner T.T."/>
            <person name="Godfrey J."/>
            <person name="Hawes A.C."/>
            <person name="Hernandez J."/>
            <person name="Hines S."/>
            <person name="Holder M."/>
            <person name="Hume J."/>
            <person name="Jhangiani S.N."/>
            <person name="Joshi V."/>
            <person name="Khan Z.M."/>
            <person name="Kirkness E.F."/>
            <person name="Cree A."/>
            <person name="Fowler R.G."/>
            <person name="Lee S."/>
            <person name="Lewis L.R."/>
            <person name="Li Z."/>
            <person name="Liu Y.-S."/>
            <person name="Moore S.M."/>
            <person name="Muzny D."/>
            <person name="Nazareth L.V."/>
            <person name="Ngo D.N."/>
            <person name="Okwuonu G.O."/>
            <person name="Pai G."/>
            <person name="Parker D."/>
            <person name="Paul H.A."/>
            <person name="Pfannkoch C."/>
            <person name="Pohl C.S."/>
            <person name="Rogers Y.-H.C."/>
            <person name="Ruiz S.J."/>
            <person name="Sabo A."/>
            <person name="Santibanez J."/>
            <person name="Schneider B.W."/>
            <person name="Smith S.M."/>
            <person name="Sodergren E."/>
            <person name="Svatek A.F."/>
            <person name="Utterback T.R."/>
            <person name="Vattathil S."/>
            <person name="Warren W."/>
            <person name="White C.S."/>
            <person name="Chinwalla A.T."/>
            <person name="Feng Y."/>
            <person name="Halpern A.L."/>
            <person name="Hillier L.W."/>
            <person name="Huang X."/>
            <person name="Minx P."/>
            <person name="Nelson J.O."/>
            <person name="Pepin K.H."/>
            <person name="Qin X."/>
            <person name="Sutton G.G."/>
            <person name="Venter E."/>
            <person name="Walenz B.P."/>
            <person name="Wallis J.W."/>
            <person name="Worley K.C."/>
            <person name="Yang S.-P."/>
            <person name="Jones S.M."/>
            <person name="Marra M.A."/>
            <person name="Rocchi M."/>
            <person name="Schein J.E."/>
            <person name="Baertsch R."/>
            <person name="Clarke L."/>
            <person name="Csuros M."/>
            <person name="Glasscock J."/>
            <person name="Harris R.A."/>
            <person name="Havlak P."/>
            <person name="Jackson A.R."/>
            <person name="Jiang H."/>
            <person name="Liu Y."/>
            <person name="Messina D.N."/>
            <person name="Shen Y."/>
            <person name="Song H.X.-Z."/>
            <person name="Wylie T."/>
            <person name="Zhang L."/>
            <person name="Birney E."/>
            <person name="Han K."/>
            <person name="Konkel M.K."/>
            <person name="Lee J."/>
            <person name="Smit A.F.A."/>
            <person name="Ullmer B."/>
            <person name="Wang H."/>
            <person name="Xing J."/>
            <person name="Burhans R."/>
            <person name="Cheng Z."/>
            <person name="Karro J.E."/>
            <person name="Ma J."/>
            <person name="Raney B."/>
            <person name="She X."/>
            <person name="Cox M.J."/>
            <person name="Demuth J.P."/>
            <person name="Dumas L.J."/>
            <person name="Han S.-G."/>
            <person name="Hopkins J."/>
            <person name="Karimpour-Fard A."/>
            <person name="Kim Y.H."/>
            <person name="Pollack J.R."/>
            <person name="Vinar T."/>
            <person name="Addo-Quaye C."/>
            <person name="Degenhardt J."/>
            <person name="Denby A."/>
            <person name="Hubisz M.J."/>
            <person name="Indap A."/>
            <person name="Kosiol C."/>
            <person name="Lahn B.T."/>
            <person name="Lawson H.A."/>
            <person name="Marklein A."/>
            <person name="Nielsen R."/>
            <person name="Vallender E.J."/>
            <person name="Clark A.G."/>
            <person name="Ferguson B."/>
            <person name="Hernandez R.D."/>
            <person name="Hirani K."/>
            <person name="Kehrer-Sawatzki H."/>
            <person name="Kolb J."/>
            <person name="Patil S."/>
            <person name="Pu L.-L."/>
            <person name="Ren Y."/>
            <person name="Smith D.G."/>
            <person name="Wheeler D.A."/>
            <person name="Schenck I."/>
            <person name="Ball E.V."/>
            <person name="Chen R."/>
            <person name="Cooper D.N."/>
            <person name="Giardine B."/>
            <person name="Hsu F."/>
            <person name="Kent W.J."/>
            <person name="Lesk A."/>
            <person name="Nelson D.L."/>
            <person name="O'brien W.E."/>
            <person name="Pruefer K."/>
            <person name="Stenson P.D."/>
            <person name="Wallace J.C."/>
            <person name="Ke H."/>
            <person name="Liu X.-M."/>
            <person name="Wang P."/>
            <person name="Xiang A.P."/>
            <person name="Yang F."/>
            <person name="Barber G.P."/>
            <person name="Haussler D."/>
            <person name="Karolchik D."/>
            <person name="Kern A.D."/>
            <person name="Kuhn R.M."/>
            <person name="Smith K.E."/>
            <person name="Zwieg A.S."/>
        </authorList>
    </citation>
    <scope>NUCLEOTIDE SEQUENCE [LARGE SCALE GENOMIC DNA]</scope>
    <source>
        <strain evidence="5">17573</strain>
    </source>
</reference>
<keyword evidence="2" id="KW-0472">Membrane</keyword>
<dbReference type="GeneTree" id="ENSGT00940000166143"/>
<name>A0A5F7ZGE9_MACMU</name>
<reference evidence="4" key="2">
    <citation type="submission" date="2019-01" db="EMBL/GenBank/DDBJ databases">
        <authorList>
            <person name="Graves T."/>
            <person name="Eichler E.E."/>
            <person name="Wilson R.K."/>
        </authorList>
    </citation>
    <scope>NUCLEOTIDE SEQUENCE [LARGE SCALE GENOMIC DNA]</scope>
    <source>
        <strain evidence="4">17573</strain>
    </source>
</reference>
<dbReference type="VEuPathDB" id="HostDB:ENSMMUG00000055167"/>
<keyword evidence="5" id="KW-1185">Reference proteome</keyword>
<sequence>LINSFIYLFIYFSLRQCLALSPRLECSGSISAHCNLHLPSSSDRPAAASSVSGTTGTTGARHDFGFLFFCFLFFLSFSFLFFFFLFFFFFERQPPYVAQVGLELLGSSDRPASASQRAGITGVSHRFRSKEGYGAPPEREISLVCHLYRGGSGLPISHSPFAPGTVTPGRPEPNVSPSGFCTASASRHEGEFPFPAVSKRP</sequence>
<dbReference type="PANTHER" id="PTHR12138:SF75">
    <property type="entry name" value="SECRETED PROTEIN"/>
    <property type="match status" value="1"/>
</dbReference>
<dbReference type="STRING" id="9544.ENSMMUP00000063700"/>
<reference evidence="4" key="3">
    <citation type="submission" date="2025-08" db="UniProtKB">
        <authorList>
            <consortium name="Ensembl"/>
        </authorList>
    </citation>
    <scope>IDENTIFICATION</scope>
    <source>
        <strain evidence="4">17573</strain>
    </source>
</reference>
<reference evidence="4" key="4">
    <citation type="submission" date="2025-09" db="UniProtKB">
        <authorList>
            <consortium name="Ensembl"/>
        </authorList>
    </citation>
    <scope>IDENTIFICATION</scope>
    <source>
        <strain evidence="4">17573</strain>
    </source>
</reference>
<feature type="region of interest" description="Disordered" evidence="1">
    <location>
        <begin position="161"/>
        <end position="182"/>
    </location>
</feature>
<evidence type="ECO:0000256" key="1">
    <source>
        <dbReference type="SAM" id="MobiDB-lite"/>
    </source>
</evidence>
<keyword evidence="2" id="KW-1133">Transmembrane helix</keyword>
<keyword evidence="2" id="KW-0812">Transmembrane</keyword>
<dbReference type="InParanoid" id="A0A5F7ZGE9"/>
<proteinExistence type="predicted"/>
<evidence type="ECO:0000256" key="2">
    <source>
        <dbReference type="SAM" id="Phobius"/>
    </source>
</evidence>